<dbReference type="EMBL" id="KZ772684">
    <property type="protein sequence ID" value="PTQ46275.1"/>
    <property type="molecule type" value="Genomic_DNA"/>
</dbReference>
<dbReference type="InterPro" id="IPR004294">
    <property type="entry name" value="Carotenoid_Oase"/>
</dbReference>
<keyword evidence="2 5" id="KW-0479">Metal-binding</keyword>
<feature type="binding site" evidence="5">
    <location>
        <position position="659"/>
    </location>
    <ligand>
        <name>Fe cation</name>
        <dbReference type="ChEBI" id="CHEBI:24875"/>
        <note>catalytic</note>
    </ligand>
</feature>
<dbReference type="Gramene" id="Mp8g04080.1">
    <property type="protein sequence ID" value="Mp8g04080.1.cds"/>
    <property type="gene ID" value="Mp8g04080"/>
</dbReference>
<name>A0A2R6XJQ5_MARPO</name>
<evidence type="ECO:0000313" key="7">
    <source>
        <dbReference type="EMBL" id="PTQ46276.1"/>
    </source>
</evidence>
<feature type="binding site" evidence="5">
    <location>
        <position position="385"/>
    </location>
    <ligand>
        <name>Fe cation</name>
        <dbReference type="ChEBI" id="CHEBI:24875"/>
        <note>catalytic</note>
    </ligand>
</feature>
<sequence>MASIASTTFRCLGNTPGTSQCGYHHAVTFAAVVPQPPERRIIHQKSKSSKKQVQKIQPQSTPHSSEISSFDPEQWELNAVTNSDGRRNFPGIHSSEYPTGLDRVSERVSEQMKRWFLEQRQIGQMVGKRMLSAYQVAMTSVVDQLFIPSDKPVPFIKGNFAPVDEVVEKVRCEVVDGHVPQDFPPGCYIRNGPNAKFGASQNLDSPLLGGTTYYSWFEGEGMLHGTYIEKDGSIWYMNRYVETDSFKMEKELGRKVYLPTMDEKSTPGLRFNRMINLVRYGAPQSNPGNTSVFQHAGHVVAAAEGAKAYEINISDLSTKGEYNCNGQWNRRFFGPHPKVHPDTGELVVFGFDIFPPYYVLGVLSGDGKKFTNKVDLGMDRLVLMHDIGITDRHAILYDFPVMMDLANMLVNGGSIVSFDPTKHSRLGVLPLTGSSKSIKWFDVETACISHHCNSYQDGDEIVVHGLCTQLIQLVAVPARFDKIEWYSRGMTLNADNNFATKDPSIDGLLYEHLHEWRLNLKTGAVVERNMTQNKFPLELPRINDRVNGKKYNYFYACSEDLEASKAVGFPMFRYLVKVDVSPAGNSLAQFHDVGENTFCSEPVFVARPGSLQEDDGWIVTYVHNESTNLSDMIIVDAQRFEEKPVARIRLPHRVPYGFHGAYISY</sequence>
<keyword evidence="3" id="KW-0560">Oxidoreductase</keyword>
<dbReference type="GO" id="GO:0010436">
    <property type="term" value="F:carotenoid dioxygenase activity"/>
    <property type="evidence" value="ECO:0000318"/>
    <property type="project" value="GO_Central"/>
</dbReference>
<protein>
    <recommendedName>
        <fullName evidence="9">Carotenoid cleavage dioxygenase</fullName>
    </recommendedName>
</protein>
<organism evidence="7 8">
    <name type="scientific">Marchantia polymorpha</name>
    <name type="common">Common liverwort</name>
    <name type="synonym">Marchantia aquatica</name>
    <dbReference type="NCBI Taxonomy" id="3197"/>
    <lineage>
        <taxon>Eukaryota</taxon>
        <taxon>Viridiplantae</taxon>
        <taxon>Streptophyta</taxon>
        <taxon>Embryophyta</taxon>
        <taxon>Marchantiophyta</taxon>
        <taxon>Marchantiopsida</taxon>
        <taxon>Marchantiidae</taxon>
        <taxon>Marchantiales</taxon>
        <taxon>Marchantiaceae</taxon>
        <taxon>Marchantia</taxon>
    </lineage>
</organism>
<feature type="binding site" evidence="5">
    <location>
        <position position="336"/>
    </location>
    <ligand>
        <name>Fe cation</name>
        <dbReference type="ChEBI" id="CHEBI:24875"/>
        <note>catalytic</note>
    </ligand>
</feature>
<reference evidence="7" key="2">
    <citation type="submission" date="2017-12" db="EMBL/GenBank/DDBJ databases">
        <title>WGS assembly of Marchantia polymorpha.</title>
        <authorList>
            <person name="Bowman J.L."/>
            <person name="Kohchi T."/>
            <person name="Yamato K.T."/>
            <person name="Jenkins J."/>
            <person name="Shu S."/>
            <person name="Ishizaki K."/>
            <person name="Yamaoka S."/>
            <person name="Nishihama R."/>
            <person name="Nakamura Y."/>
            <person name="Berger F."/>
            <person name="Adam C."/>
            <person name="Aki S.S."/>
            <person name="Althoff F."/>
            <person name="Araki T."/>
            <person name="Arteaga-Vazquez M.A."/>
            <person name="Balasubrmanian S."/>
            <person name="Bauer D."/>
            <person name="Boehm C.R."/>
            <person name="Briginshaw L."/>
            <person name="Caballero-Perez J."/>
            <person name="Catarino B."/>
            <person name="Chen F."/>
            <person name="Chiyoda S."/>
            <person name="Chovatia M."/>
            <person name="Davies K.M."/>
            <person name="Delmans M."/>
            <person name="Demura T."/>
            <person name="Dierschke T."/>
            <person name="Dolan L."/>
            <person name="Dorantes-Acosta A.E."/>
            <person name="Eklund D.M."/>
            <person name="Florent S.N."/>
            <person name="Flores-Sandoval E."/>
            <person name="Fujiyama A."/>
            <person name="Fukuzawa H."/>
            <person name="Galik B."/>
            <person name="Grimanelli D."/>
            <person name="Grimwood J."/>
            <person name="Grossniklaus U."/>
            <person name="Hamada T."/>
            <person name="Haseloff J."/>
            <person name="Hetherington A.J."/>
            <person name="Higo A."/>
            <person name="Hirakawa Y."/>
            <person name="Hundley H.N."/>
            <person name="Ikeda Y."/>
            <person name="Inoue K."/>
            <person name="Inoue S."/>
            <person name="Ishida S."/>
            <person name="Jia Q."/>
            <person name="Kakita M."/>
            <person name="Kanazawa T."/>
            <person name="Kawai Y."/>
            <person name="Kawashima T."/>
            <person name="Kennedy M."/>
            <person name="Kinose K."/>
            <person name="Kinoshita T."/>
            <person name="Kohara Y."/>
            <person name="Koide E."/>
            <person name="Komatsu K."/>
            <person name="Kopischke S."/>
            <person name="Kubo M."/>
            <person name="Kyozuka J."/>
            <person name="Lagercrantz U."/>
            <person name="Lin S.S."/>
            <person name="Lindquist E."/>
            <person name="Lipzen A.M."/>
            <person name="Lu C."/>
            <person name="Luna E.D."/>
            <person name="Martienssen R.A."/>
            <person name="Minamino N."/>
            <person name="Mizutani M."/>
            <person name="Mizutani M."/>
            <person name="Mochizuki N."/>
            <person name="Monte I."/>
            <person name="Mosher R."/>
            <person name="Nagasaki H."/>
            <person name="Nakagami H."/>
            <person name="Naramoto S."/>
            <person name="Nishitani K."/>
            <person name="Ohtani M."/>
            <person name="Okamoto T."/>
            <person name="Okumura M."/>
            <person name="Phillips J."/>
            <person name="Pollak B."/>
            <person name="Reinders A."/>
            <person name="Roevekamp M."/>
            <person name="Sano R."/>
            <person name="Sawa S."/>
            <person name="Schmid M.W."/>
            <person name="Shirakawa M."/>
            <person name="Solano R."/>
            <person name="Spunde A."/>
            <person name="Suetsugu N."/>
            <person name="Sugano S."/>
            <person name="Sugiyama A."/>
            <person name="Sun R."/>
            <person name="Suzuki Y."/>
            <person name="Takenaka M."/>
            <person name="Takezawa D."/>
            <person name="Tomogane H."/>
            <person name="Tsuzuki M."/>
            <person name="Ueda T."/>
            <person name="Umeda M."/>
            <person name="Ward J.M."/>
            <person name="Watanabe Y."/>
            <person name="Yazaki K."/>
            <person name="Yokoyama R."/>
            <person name="Yoshitake Y."/>
            <person name="Yotsui I."/>
            <person name="Zachgo S."/>
            <person name="Schmutz J."/>
        </authorList>
    </citation>
    <scope>NUCLEOTIDE SEQUENCE [LARGE SCALE GENOMIC DNA]</scope>
    <source>
        <strain evidence="7">Tak-1</strain>
    </source>
</reference>
<gene>
    <name evidence="7" type="ORF">MARPO_0012s0197</name>
</gene>
<keyword evidence="3" id="KW-0223">Dioxygenase</keyword>
<comment type="similarity">
    <text evidence="1">Belongs to the carotenoid oxygenase family.</text>
</comment>
<feature type="region of interest" description="Disordered" evidence="6">
    <location>
        <begin position="42"/>
        <end position="72"/>
    </location>
</feature>
<feature type="binding site" evidence="5">
    <location>
        <position position="450"/>
    </location>
    <ligand>
        <name>Fe cation</name>
        <dbReference type="ChEBI" id="CHEBI:24875"/>
        <note>catalytic</note>
    </ligand>
</feature>
<dbReference type="AlphaFoldDB" id="A0A2R6XJQ5"/>
<keyword evidence="8" id="KW-1185">Reference proteome</keyword>
<dbReference type="Gramene" id="Mp8g04080.2">
    <property type="protein sequence ID" value="Mp8g04080.2.cds"/>
    <property type="gene ID" value="Mp8g04080"/>
</dbReference>
<dbReference type="GO" id="GO:0016121">
    <property type="term" value="P:carotene catabolic process"/>
    <property type="evidence" value="ECO:0000318"/>
    <property type="project" value="GO_Central"/>
</dbReference>
<evidence type="ECO:0000313" key="8">
    <source>
        <dbReference type="Proteomes" id="UP000244005"/>
    </source>
</evidence>
<evidence type="ECO:0000256" key="6">
    <source>
        <dbReference type="SAM" id="MobiDB-lite"/>
    </source>
</evidence>
<evidence type="ECO:0000256" key="5">
    <source>
        <dbReference type="PIRSR" id="PIRSR604294-1"/>
    </source>
</evidence>
<dbReference type="Proteomes" id="UP000244005">
    <property type="component" value="Unassembled WGS sequence"/>
</dbReference>
<dbReference type="OMA" id="IGVTKMY"/>
<dbReference type="Pfam" id="PF03055">
    <property type="entry name" value="RPE65"/>
    <property type="match status" value="1"/>
</dbReference>
<proteinExistence type="inferred from homology"/>
<evidence type="ECO:0000256" key="4">
    <source>
        <dbReference type="ARBA" id="ARBA00023004"/>
    </source>
</evidence>
<dbReference type="OrthoDB" id="1069523at2759"/>
<dbReference type="EMBL" id="KZ772684">
    <property type="protein sequence ID" value="PTQ46276.1"/>
    <property type="molecule type" value="Genomic_DNA"/>
</dbReference>
<comment type="cofactor">
    <cofactor evidence="5">
        <name>Fe(2+)</name>
        <dbReference type="ChEBI" id="CHEBI:29033"/>
    </cofactor>
    <text evidence="5">Binds 1 Fe(2+) ion per subunit.</text>
</comment>
<evidence type="ECO:0000256" key="1">
    <source>
        <dbReference type="ARBA" id="ARBA00006787"/>
    </source>
</evidence>
<dbReference type="GO" id="GO:0009570">
    <property type="term" value="C:chloroplast stroma"/>
    <property type="evidence" value="ECO:0000318"/>
    <property type="project" value="GO_Central"/>
</dbReference>
<dbReference type="GO" id="GO:0046872">
    <property type="term" value="F:metal ion binding"/>
    <property type="evidence" value="ECO:0007669"/>
    <property type="project" value="UniProtKB-KW"/>
</dbReference>
<reference evidence="8" key="1">
    <citation type="journal article" date="2017" name="Cell">
        <title>Insights into land plant evolution garnered from the Marchantia polymorpha genome.</title>
        <authorList>
            <person name="Bowman J.L."/>
            <person name="Kohchi T."/>
            <person name="Yamato K.T."/>
            <person name="Jenkins J."/>
            <person name="Shu S."/>
            <person name="Ishizaki K."/>
            <person name="Yamaoka S."/>
            <person name="Nishihama R."/>
            <person name="Nakamura Y."/>
            <person name="Berger F."/>
            <person name="Adam C."/>
            <person name="Aki S.S."/>
            <person name="Althoff F."/>
            <person name="Araki T."/>
            <person name="Arteaga-Vazquez M.A."/>
            <person name="Balasubrmanian S."/>
            <person name="Barry K."/>
            <person name="Bauer D."/>
            <person name="Boehm C.R."/>
            <person name="Briginshaw L."/>
            <person name="Caballero-Perez J."/>
            <person name="Catarino B."/>
            <person name="Chen F."/>
            <person name="Chiyoda S."/>
            <person name="Chovatia M."/>
            <person name="Davies K.M."/>
            <person name="Delmans M."/>
            <person name="Demura T."/>
            <person name="Dierschke T."/>
            <person name="Dolan L."/>
            <person name="Dorantes-Acosta A.E."/>
            <person name="Eklund D.M."/>
            <person name="Florent S.N."/>
            <person name="Flores-Sandoval E."/>
            <person name="Fujiyama A."/>
            <person name="Fukuzawa H."/>
            <person name="Galik B."/>
            <person name="Grimanelli D."/>
            <person name="Grimwood J."/>
            <person name="Grossniklaus U."/>
            <person name="Hamada T."/>
            <person name="Haseloff J."/>
            <person name="Hetherington A.J."/>
            <person name="Higo A."/>
            <person name="Hirakawa Y."/>
            <person name="Hundley H.N."/>
            <person name="Ikeda Y."/>
            <person name="Inoue K."/>
            <person name="Inoue S.I."/>
            <person name="Ishida S."/>
            <person name="Jia Q."/>
            <person name="Kakita M."/>
            <person name="Kanazawa T."/>
            <person name="Kawai Y."/>
            <person name="Kawashima T."/>
            <person name="Kennedy M."/>
            <person name="Kinose K."/>
            <person name="Kinoshita T."/>
            <person name="Kohara Y."/>
            <person name="Koide E."/>
            <person name="Komatsu K."/>
            <person name="Kopischke S."/>
            <person name="Kubo M."/>
            <person name="Kyozuka J."/>
            <person name="Lagercrantz U."/>
            <person name="Lin S.S."/>
            <person name="Lindquist E."/>
            <person name="Lipzen A.M."/>
            <person name="Lu C.W."/>
            <person name="De Luna E."/>
            <person name="Martienssen R.A."/>
            <person name="Minamino N."/>
            <person name="Mizutani M."/>
            <person name="Mizutani M."/>
            <person name="Mochizuki N."/>
            <person name="Monte I."/>
            <person name="Mosher R."/>
            <person name="Nagasaki H."/>
            <person name="Nakagami H."/>
            <person name="Naramoto S."/>
            <person name="Nishitani K."/>
            <person name="Ohtani M."/>
            <person name="Okamoto T."/>
            <person name="Okumura M."/>
            <person name="Phillips J."/>
            <person name="Pollak B."/>
            <person name="Reinders A."/>
            <person name="Rovekamp M."/>
            <person name="Sano R."/>
            <person name="Sawa S."/>
            <person name="Schmid M.W."/>
            <person name="Shirakawa M."/>
            <person name="Solano R."/>
            <person name="Spunde A."/>
            <person name="Suetsugu N."/>
            <person name="Sugano S."/>
            <person name="Sugiyama A."/>
            <person name="Sun R."/>
            <person name="Suzuki Y."/>
            <person name="Takenaka M."/>
            <person name="Takezawa D."/>
            <person name="Tomogane H."/>
            <person name="Tsuzuki M."/>
            <person name="Ueda T."/>
            <person name="Umeda M."/>
            <person name="Ward J.M."/>
            <person name="Watanabe Y."/>
            <person name="Yazaki K."/>
            <person name="Yokoyama R."/>
            <person name="Yoshitake Y."/>
            <person name="Yotsui I."/>
            <person name="Zachgo S."/>
            <person name="Schmutz J."/>
        </authorList>
    </citation>
    <scope>NUCLEOTIDE SEQUENCE [LARGE SCALE GENOMIC DNA]</scope>
    <source>
        <strain evidence="8">Tak-1</strain>
    </source>
</reference>
<dbReference type="PANTHER" id="PTHR10543">
    <property type="entry name" value="BETA-CAROTENE DIOXYGENASE"/>
    <property type="match status" value="1"/>
</dbReference>
<accession>A0A2R6XJQ5</accession>
<evidence type="ECO:0000256" key="3">
    <source>
        <dbReference type="ARBA" id="ARBA00022964"/>
    </source>
</evidence>
<evidence type="ECO:0000256" key="2">
    <source>
        <dbReference type="ARBA" id="ARBA00022723"/>
    </source>
</evidence>
<keyword evidence="4 5" id="KW-0408">Iron</keyword>
<dbReference type="PANTHER" id="PTHR10543:SF142">
    <property type="entry name" value="OS06G0162550 PROTEIN"/>
    <property type="match status" value="1"/>
</dbReference>
<evidence type="ECO:0008006" key="9">
    <source>
        <dbReference type="Google" id="ProtNLM"/>
    </source>
</evidence>
<feature type="compositionally biased region" description="Basic residues" evidence="6">
    <location>
        <begin position="42"/>
        <end position="53"/>
    </location>
</feature>